<dbReference type="AlphaFoldDB" id="A0A0F4GTR0"/>
<dbReference type="Pfam" id="PF01979">
    <property type="entry name" value="Amidohydro_1"/>
    <property type="match status" value="1"/>
</dbReference>
<organism evidence="2 3">
    <name type="scientific">Zymoseptoria brevis</name>
    <dbReference type="NCBI Taxonomy" id="1047168"/>
    <lineage>
        <taxon>Eukaryota</taxon>
        <taxon>Fungi</taxon>
        <taxon>Dikarya</taxon>
        <taxon>Ascomycota</taxon>
        <taxon>Pezizomycotina</taxon>
        <taxon>Dothideomycetes</taxon>
        <taxon>Dothideomycetidae</taxon>
        <taxon>Mycosphaerellales</taxon>
        <taxon>Mycosphaerellaceae</taxon>
        <taxon>Zymoseptoria</taxon>
    </lineage>
</organism>
<dbReference type="Proteomes" id="UP000033647">
    <property type="component" value="Unassembled WGS sequence"/>
</dbReference>
<dbReference type="OrthoDB" id="194468at2759"/>
<dbReference type="GO" id="GO:0016810">
    <property type="term" value="F:hydrolase activity, acting on carbon-nitrogen (but not peptide) bonds"/>
    <property type="evidence" value="ECO:0007669"/>
    <property type="project" value="InterPro"/>
</dbReference>
<dbReference type="InterPro" id="IPR006680">
    <property type="entry name" value="Amidohydro-rel"/>
</dbReference>
<evidence type="ECO:0000259" key="1">
    <source>
        <dbReference type="Pfam" id="PF01979"/>
    </source>
</evidence>
<dbReference type="PANTHER" id="PTHR43135:SF3">
    <property type="entry name" value="ALPHA-D-RIBOSE 1-METHYLPHOSPHONATE 5-TRIPHOSPHATE DIPHOSPHATASE"/>
    <property type="match status" value="1"/>
</dbReference>
<evidence type="ECO:0000313" key="2">
    <source>
        <dbReference type="EMBL" id="KJY00802.1"/>
    </source>
</evidence>
<sequence>MVIGGVLAKEIRAFTKVAGDSGTYVTAHAYTPAAIGNAIENGVMGIEHGNLIDAPTAELMASKGAFLVTPTLVTYQTMASKELGSFLPPSIAAKNLQVLDAGLKSIQIVDQAGVTLCYGTDLLGPLQVAQTGGFSLRKQAGLSSLKILQSATVNAARMLRQENKLGRVKEGCVADLLILNRNPLDDIEVLARPDKHLLAVIKDGKVMHSRWSKLAVGTDPARLIE</sequence>
<comment type="caution">
    <text evidence="2">The sequence shown here is derived from an EMBL/GenBank/DDBJ whole genome shotgun (WGS) entry which is preliminary data.</text>
</comment>
<dbReference type="InterPro" id="IPR011059">
    <property type="entry name" value="Metal-dep_hydrolase_composite"/>
</dbReference>
<evidence type="ECO:0000313" key="3">
    <source>
        <dbReference type="Proteomes" id="UP000033647"/>
    </source>
</evidence>
<feature type="domain" description="Amidohydrolase-related" evidence="1">
    <location>
        <begin position="9"/>
        <end position="206"/>
    </location>
</feature>
<gene>
    <name evidence="2" type="ORF">TI39_contig312g00003</name>
</gene>
<name>A0A0F4GTR0_9PEZI</name>
<dbReference type="Gene3D" id="2.30.40.10">
    <property type="entry name" value="Urease, subunit C, domain 1"/>
    <property type="match status" value="1"/>
</dbReference>
<dbReference type="STRING" id="1047168.A0A0F4GTR0"/>
<accession>A0A0F4GTR0</accession>
<dbReference type="InterPro" id="IPR051781">
    <property type="entry name" value="Metallo-dep_Hydrolase"/>
</dbReference>
<proteinExistence type="predicted"/>
<dbReference type="SUPFAM" id="SSF51556">
    <property type="entry name" value="Metallo-dependent hydrolases"/>
    <property type="match status" value="1"/>
</dbReference>
<dbReference type="Gene3D" id="3.20.20.140">
    <property type="entry name" value="Metal-dependent hydrolases"/>
    <property type="match status" value="1"/>
</dbReference>
<keyword evidence="3" id="KW-1185">Reference proteome</keyword>
<dbReference type="InterPro" id="IPR032466">
    <property type="entry name" value="Metal_Hydrolase"/>
</dbReference>
<protein>
    <recommendedName>
        <fullName evidence="1">Amidohydrolase-related domain-containing protein</fullName>
    </recommendedName>
</protein>
<dbReference type="PANTHER" id="PTHR43135">
    <property type="entry name" value="ALPHA-D-RIBOSE 1-METHYLPHOSPHONATE 5-TRIPHOSPHATE DIPHOSPHATASE"/>
    <property type="match status" value="1"/>
</dbReference>
<dbReference type="EMBL" id="LAFY01000304">
    <property type="protein sequence ID" value="KJY00802.1"/>
    <property type="molecule type" value="Genomic_DNA"/>
</dbReference>
<reference evidence="2 3" key="1">
    <citation type="submission" date="2015-03" db="EMBL/GenBank/DDBJ databases">
        <title>RNA-seq based gene annotation and comparative genomics of four Zymoseptoria species reveal species-specific pathogenicity related genes and transposable element activity.</title>
        <authorList>
            <person name="Grandaubert J."/>
            <person name="Bhattacharyya A."/>
            <person name="Stukenbrock E.H."/>
        </authorList>
    </citation>
    <scope>NUCLEOTIDE SEQUENCE [LARGE SCALE GENOMIC DNA]</scope>
    <source>
        <strain evidence="2 3">Zb18110</strain>
    </source>
</reference>
<dbReference type="SUPFAM" id="SSF51338">
    <property type="entry name" value="Composite domain of metallo-dependent hydrolases"/>
    <property type="match status" value="1"/>
</dbReference>